<evidence type="ECO:0000313" key="3">
    <source>
        <dbReference type="Proteomes" id="UP001139451"/>
    </source>
</evidence>
<feature type="transmembrane region" description="Helical" evidence="1">
    <location>
        <begin position="15"/>
        <end position="34"/>
    </location>
</feature>
<sequence>MSDEFDPPLRPGRPLPLIAVLLGLAVLASAALILPRVAPPLPLATLVGAGAAAGLLFWLLALAAGLRRGPGWWTAASLALLIGGGALAGLNASRIGHAGTAADASTFAELELNPDATPILPSNPGRGAISTAYAELVRADERAVKAQNAEIAKLNLGTLNSPYLLSQAPAVLSNCPSIGALASAAEKAGADRATRVAALARAAQTANLADDVKQAIVLIVTPPEGAAEALLKQEREMWQATQSLCQLLAKRGWSNANGYFGFGSATDKAAFDALNQRRLAVEGERKRIRDGIRKRFEEGREKVRAALS</sequence>
<dbReference type="Proteomes" id="UP001139451">
    <property type="component" value="Unassembled WGS sequence"/>
</dbReference>
<feature type="transmembrane region" description="Helical" evidence="1">
    <location>
        <begin position="72"/>
        <end position="90"/>
    </location>
</feature>
<organism evidence="2 3">
    <name type="scientific">Sphingomonas tagetis</name>
    <dbReference type="NCBI Taxonomy" id="2949092"/>
    <lineage>
        <taxon>Bacteria</taxon>
        <taxon>Pseudomonadati</taxon>
        <taxon>Pseudomonadota</taxon>
        <taxon>Alphaproteobacteria</taxon>
        <taxon>Sphingomonadales</taxon>
        <taxon>Sphingomonadaceae</taxon>
        <taxon>Sphingomonas</taxon>
    </lineage>
</organism>
<gene>
    <name evidence="2" type="ORF">M9978_20825</name>
</gene>
<feature type="transmembrane region" description="Helical" evidence="1">
    <location>
        <begin position="41"/>
        <end position="66"/>
    </location>
</feature>
<dbReference type="EMBL" id="JAMLDX010000024">
    <property type="protein sequence ID" value="MCP3732867.1"/>
    <property type="molecule type" value="Genomic_DNA"/>
</dbReference>
<keyword evidence="1" id="KW-1133">Transmembrane helix</keyword>
<proteinExistence type="predicted"/>
<comment type="caution">
    <text evidence="2">The sequence shown here is derived from an EMBL/GenBank/DDBJ whole genome shotgun (WGS) entry which is preliminary data.</text>
</comment>
<dbReference type="AlphaFoldDB" id="A0A9X2KNJ8"/>
<reference evidence="2" key="1">
    <citation type="submission" date="2022-05" db="EMBL/GenBank/DDBJ databases">
        <title>Sphingomonas sp. strain MG17 Genome sequencing and assembly.</title>
        <authorList>
            <person name="Kim I."/>
        </authorList>
    </citation>
    <scope>NUCLEOTIDE SEQUENCE</scope>
    <source>
        <strain evidence="2">MG17</strain>
    </source>
</reference>
<keyword evidence="1" id="KW-0812">Transmembrane</keyword>
<evidence type="ECO:0000256" key="1">
    <source>
        <dbReference type="SAM" id="Phobius"/>
    </source>
</evidence>
<keyword evidence="1" id="KW-0472">Membrane</keyword>
<evidence type="ECO:0000313" key="2">
    <source>
        <dbReference type="EMBL" id="MCP3732867.1"/>
    </source>
</evidence>
<protein>
    <submittedName>
        <fullName evidence="2">Uncharacterized protein</fullName>
    </submittedName>
</protein>
<name>A0A9X2KNJ8_9SPHN</name>
<dbReference type="RefSeq" id="WP_254296728.1">
    <property type="nucleotide sequence ID" value="NZ_JAMLDX010000024.1"/>
</dbReference>
<keyword evidence="3" id="KW-1185">Reference proteome</keyword>
<accession>A0A9X2KNJ8</accession>